<comment type="caution">
    <text evidence="2">The sequence shown here is derived from an EMBL/GenBank/DDBJ whole genome shotgun (WGS) entry which is preliminary data.</text>
</comment>
<protein>
    <recommendedName>
        <fullName evidence="1">SET domain-containing protein</fullName>
    </recommendedName>
</protein>
<dbReference type="GO" id="GO:0016279">
    <property type="term" value="F:protein-lysine N-methyltransferase activity"/>
    <property type="evidence" value="ECO:0007669"/>
    <property type="project" value="TreeGrafter"/>
</dbReference>
<dbReference type="AlphaFoldDB" id="A0A836GE99"/>
<gene>
    <name evidence="2" type="ORF">CUR178_00465</name>
</gene>
<dbReference type="RefSeq" id="XP_067688351.1">
    <property type="nucleotide sequence ID" value="XM_067832248.1"/>
</dbReference>
<dbReference type="InterPro" id="IPR046341">
    <property type="entry name" value="SET_dom_sf"/>
</dbReference>
<proteinExistence type="predicted"/>
<dbReference type="Proteomes" id="UP000674179">
    <property type="component" value="Chromosome 36"/>
</dbReference>
<dbReference type="PANTHER" id="PTHR13271:SF133">
    <property type="entry name" value="SET DOMAIN-CONTAINING PROTEIN"/>
    <property type="match status" value="1"/>
</dbReference>
<dbReference type="SUPFAM" id="SSF82199">
    <property type="entry name" value="SET domain"/>
    <property type="match status" value="1"/>
</dbReference>
<keyword evidence="3" id="KW-1185">Reference proteome</keyword>
<dbReference type="KEGG" id="lenr:94167758"/>
<organism evidence="2 3">
    <name type="scientific">Leishmania enriettii</name>
    <dbReference type="NCBI Taxonomy" id="5663"/>
    <lineage>
        <taxon>Eukaryota</taxon>
        <taxon>Discoba</taxon>
        <taxon>Euglenozoa</taxon>
        <taxon>Kinetoplastea</taxon>
        <taxon>Metakinetoplastina</taxon>
        <taxon>Trypanosomatida</taxon>
        <taxon>Trypanosomatidae</taxon>
        <taxon>Leishmaniinae</taxon>
        <taxon>Leishmania</taxon>
    </lineage>
</organism>
<evidence type="ECO:0000259" key="1">
    <source>
        <dbReference type="PROSITE" id="PS50280"/>
    </source>
</evidence>
<dbReference type="EMBL" id="JAFHKP010000036">
    <property type="protein sequence ID" value="KAG5465752.1"/>
    <property type="molecule type" value="Genomic_DNA"/>
</dbReference>
<dbReference type="Gene3D" id="3.90.1410.10">
    <property type="entry name" value="set domain protein methyltransferase, domain 1"/>
    <property type="match status" value="1"/>
</dbReference>
<dbReference type="Pfam" id="PF00856">
    <property type="entry name" value="SET"/>
    <property type="match status" value="1"/>
</dbReference>
<dbReference type="OrthoDB" id="341421at2759"/>
<name>A0A836GE99_LEIEN</name>
<sequence length="543" mass="59288">MSASVESTTVGSSFYLGTNPSPQAFTKYAKKHDIFLHPNVAFLVPTKTMGFGVFATRPLPAGTVVISCPEDSGVSPYMKEVATSPCVAALHGSPAAMKDAVLFDVLVLMAELSRENSLWRPWLEACPRMEHHFFDLTSAQAAVLGTESVILGGVGAPLWEASSVPGETSVVASATLGLTGVTCVAQALGELRAMQRWAAAQTIMAAFPDVWPARTASFGLFCEALSQVFSRNFHREELPGREGPYLLPGLDILNHSFAPNTTFEVRGGGRKHATAFTVVTTRAVRKGEQVYGCYGRIGAARFAVEFQFLTKTILRNDLVRCSAASLATVATVLRYWKAARETVACDVGSSAITEYLCCGADDAASSTESGAIAWKPSLFGSDTAADIEAHRQEMAWRVERLQRLGLLYDEGLYLVRPYATWEREEAAEPAPSFRWSTPAEHEKEVAQHRRVLAATVYLLTAAKSVFDDVYYRITADWEPPQLPQLSAAVREFMHIKIVAAQWQRDAARDAFGDSSRDAVRGQLVRDVLASEIETLRFYAGSFF</sequence>
<dbReference type="InterPro" id="IPR050600">
    <property type="entry name" value="SETD3_SETD6_MTase"/>
</dbReference>
<reference evidence="2 3" key="1">
    <citation type="submission" date="2021-02" db="EMBL/GenBank/DDBJ databases">
        <title>Leishmania (Mundinia) enrietti genome sequencing and assembly.</title>
        <authorList>
            <person name="Almutairi H."/>
            <person name="Gatherer D."/>
        </authorList>
    </citation>
    <scope>NUCLEOTIDE SEQUENCE [LARGE SCALE GENOMIC DNA]</scope>
    <source>
        <strain evidence="2">CUR178</strain>
    </source>
</reference>
<dbReference type="PROSITE" id="PS50280">
    <property type="entry name" value="SET"/>
    <property type="match status" value="1"/>
</dbReference>
<dbReference type="PANTHER" id="PTHR13271">
    <property type="entry name" value="UNCHARACTERIZED PUTATIVE METHYLTRANSFERASE"/>
    <property type="match status" value="1"/>
</dbReference>
<dbReference type="GeneID" id="94167758"/>
<dbReference type="CDD" id="cd10527">
    <property type="entry name" value="SET_LSMT"/>
    <property type="match status" value="1"/>
</dbReference>
<evidence type="ECO:0000313" key="2">
    <source>
        <dbReference type="EMBL" id="KAG5465752.1"/>
    </source>
</evidence>
<feature type="domain" description="SET" evidence="1">
    <location>
        <begin position="38"/>
        <end position="295"/>
    </location>
</feature>
<evidence type="ECO:0000313" key="3">
    <source>
        <dbReference type="Proteomes" id="UP000674179"/>
    </source>
</evidence>
<accession>A0A836GE99</accession>
<dbReference type="InterPro" id="IPR001214">
    <property type="entry name" value="SET_dom"/>
</dbReference>